<accession>A0AA41T6R9</accession>
<name>A0AA41T6R9_SCICA</name>
<evidence type="ECO:0000313" key="2">
    <source>
        <dbReference type="EMBL" id="MBZ3890218.1"/>
    </source>
</evidence>
<organism evidence="2 3">
    <name type="scientific">Sciurus carolinensis</name>
    <name type="common">Eastern gray squirrel</name>
    <dbReference type="NCBI Taxonomy" id="30640"/>
    <lineage>
        <taxon>Eukaryota</taxon>
        <taxon>Metazoa</taxon>
        <taxon>Chordata</taxon>
        <taxon>Craniata</taxon>
        <taxon>Vertebrata</taxon>
        <taxon>Euteleostomi</taxon>
        <taxon>Mammalia</taxon>
        <taxon>Eutheria</taxon>
        <taxon>Euarchontoglires</taxon>
        <taxon>Glires</taxon>
        <taxon>Rodentia</taxon>
        <taxon>Sciuromorpha</taxon>
        <taxon>Sciuridae</taxon>
        <taxon>Sciurinae</taxon>
        <taxon>Sciurini</taxon>
        <taxon>Sciurus</taxon>
    </lineage>
</organism>
<feature type="region of interest" description="Disordered" evidence="1">
    <location>
        <begin position="32"/>
        <end position="60"/>
    </location>
</feature>
<reference evidence="2" key="1">
    <citation type="submission" date="2020-03" db="EMBL/GenBank/DDBJ databases">
        <title>Studies in the Genomics of Life Span.</title>
        <authorList>
            <person name="Glass D."/>
        </authorList>
    </citation>
    <scope>NUCLEOTIDE SEQUENCE</scope>
    <source>
        <strain evidence="2">SUZIE</strain>
        <tissue evidence="2">Muscle</tissue>
    </source>
</reference>
<dbReference type="PANTHER" id="PTHR47236:SF5">
    <property type="entry name" value="GENE, 32742-RELATED"/>
    <property type="match status" value="1"/>
</dbReference>
<dbReference type="PANTHER" id="PTHR47236">
    <property type="entry name" value="GENE, 32742-RELATED-RELATED"/>
    <property type="match status" value="1"/>
</dbReference>
<evidence type="ECO:0000313" key="3">
    <source>
        <dbReference type="Proteomes" id="UP001166674"/>
    </source>
</evidence>
<gene>
    <name evidence="2" type="ORF">SUZIE_206860</name>
</gene>
<dbReference type="Proteomes" id="UP001166674">
    <property type="component" value="Unassembled WGS sequence"/>
</dbReference>
<dbReference type="EMBL" id="JAATJV010438279">
    <property type="protein sequence ID" value="MBZ3890218.1"/>
    <property type="molecule type" value="Genomic_DNA"/>
</dbReference>
<comment type="caution">
    <text evidence="2">The sequence shown here is derived from an EMBL/GenBank/DDBJ whole genome shotgun (WGS) entry which is preliminary data.</text>
</comment>
<protein>
    <submittedName>
        <fullName evidence="2">Uncharacterized protein</fullName>
    </submittedName>
</protein>
<proteinExistence type="predicted"/>
<evidence type="ECO:0000256" key="1">
    <source>
        <dbReference type="SAM" id="MobiDB-lite"/>
    </source>
</evidence>
<sequence length="153" mass="17396">IHCHSLSWARKAAPHITFRTHQQGYNLDAYSSPRTGVTSVRRGRSHQNSGASRAEKVHSGNWEAEEQVDLEWFDAEAFFRILFRQCLTVTTKLSQTKEELKLLYLKLLSEARSLRQLWGTRRCTPASTNQLLGSTQGEQQQVGLFSPGHCAHM</sequence>
<keyword evidence="3" id="KW-1185">Reference proteome</keyword>
<dbReference type="AlphaFoldDB" id="A0AA41T6R9"/>
<feature type="non-terminal residue" evidence="2">
    <location>
        <position position="1"/>
    </location>
</feature>